<accession>A0A7W9IJX8</accession>
<dbReference type="AlphaFoldDB" id="A0A7W9IJX8"/>
<sequence>MTFAVWLGLAGVIVALIRREFRHQIYIQRAQAQRYTPWPVERYVVGATLNEGWRIEARTVTTTWPQVARWAEQRSSSPAVAEAYVIRRDPWWRVTTWTWQDGRQVRRVSGSEYAREVAR</sequence>
<name>A0A7W9IJX8_9ACTN</name>
<dbReference type="RefSeq" id="WP_184544339.1">
    <property type="nucleotide sequence ID" value="NZ_JACHMP010000001.1"/>
</dbReference>
<keyword evidence="2" id="KW-1185">Reference proteome</keyword>
<comment type="caution">
    <text evidence="1">The sequence shown here is derived from an EMBL/GenBank/DDBJ whole genome shotgun (WGS) entry which is preliminary data.</text>
</comment>
<proteinExistence type="predicted"/>
<reference evidence="1 2" key="1">
    <citation type="submission" date="2020-08" db="EMBL/GenBank/DDBJ databases">
        <title>Sequencing the genomes of 1000 actinobacteria strains.</title>
        <authorList>
            <person name="Klenk H.-P."/>
        </authorList>
    </citation>
    <scope>NUCLEOTIDE SEQUENCE [LARGE SCALE GENOMIC DNA]</scope>
    <source>
        <strain evidence="1 2">DSM 46887</strain>
    </source>
</reference>
<protein>
    <submittedName>
        <fullName evidence="1">Uncharacterized protein</fullName>
    </submittedName>
</protein>
<evidence type="ECO:0000313" key="2">
    <source>
        <dbReference type="Proteomes" id="UP000540685"/>
    </source>
</evidence>
<dbReference type="Proteomes" id="UP000540685">
    <property type="component" value="Unassembled WGS sequence"/>
</dbReference>
<evidence type="ECO:0000313" key="1">
    <source>
        <dbReference type="EMBL" id="MBB5822138.1"/>
    </source>
</evidence>
<gene>
    <name evidence="1" type="ORF">F4562_005200</name>
</gene>
<organism evidence="1 2">
    <name type="scientific">Streptosporangium becharense</name>
    <dbReference type="NCBI Taxonomy" id="1816182"/>
    <lineage>
        <taxon>Bacteria</taxon>
        <taxon>Bacillati</taxon>
        <taxon>Actinomycetota</taxon>
        <taxon>Actinomycetes</taxon>
        <taxon>Streptosporangiales</taxon>
        <taxon>Streptosporangiaceae</taxon>
        <taxon>Streptosporangium</taxon>
    </lineage>
</organism>
<dbReference type="EMBL" id="JACHMP010000001">
    <property type="protein sequence ID" value="MBB5822138.1"/>
    <property type="molecule type" value="Genomic_DNA"/>
</dbReference>